<feature type="non-terminal residue" evidence="1">
    <location>
        <position position="1"/>
    </location>
</feature>
<evidence type="ECO:0000313" key="1">
    <source>
        <dbReference type="EMBL" id="KAK3245989.1"/>
    </source>
</evidence>
<proteinExistence type="predicted"/>
<dbReference type="Gene3D" id="1.25.40.10">
    <property type="entry name" value="Tetratricopeptide repeat domain"/>
    <property type="match status" value="1"/>
</dbReference>
<dbReference type="EMBL" id="LGRX02030199">
    <property type="protein sequence ID" value="KAK3245989.1"/>
    <property type="molecule type" value="Genomic_DNA"/>
</dbReference>
<protein>
    <recommendedName>
        <fullName evidence="3">Pentatricopeptide repeat-containing protein</fullName>
    </recommendedName>
</protein>
<gene>
    <name evidence="1" type="ORF">CYMTET_44457</name>
</gene>
<dbReference type="InterPro" id="IPR011990">
    <property type="entry name" value="TPR-like_helical_dom_sf"/>
</dbReference>
<evidence type="ECO:0008006" key="3">
    <source>
        <dbReference type="Google" id="ProtNLM"/>
    </source>
</evidence>
<evidence type="ECO:0000313" key="2">
    <source>
        <dbReference type="Proteomes" id="UP001190700"/>
    </source>
</evidence>
<keyword evidence="2" id="KW-1185">Reference proteome</keyword>
<name>A0AAE0C1E5_9CHLO</name>
<comment type="caution">
    <text evidence="1">The sequence shown here is derived from an EMBL/GenBank/DDBJ whole genome shotgun (WGS) entry which is preliminary data.</text>
</comment>
<dbReference type="AlphaFoldDB" id="A0AAE0C1E5"/>
<sequence length="74" mass="8033">ALLRAWERVGGREQALQLVGHMQELGMSPSPVVLLDLYQWCVEEGDLEGAACLEGELMRTGKAQYLAALSSPSC</sequence>
<accession>A0AAE0C1E5</accession>
<reference evidence="1 2" key="1">
    <citation type="journal article" date="2015" name="Genome Biol. Evol.">
        <title>Comparative Genomics of a Bacterivorous Green Alga Reveals Evolutionary Causalities and Consequences of Phago-Mixotrophic Mode of Nutrition.</title>
        <authorList>
            <person name="Burns J.A."/>
            <person name="Paasch A."/>
            <person name="Narechania A."/>
            <person name="Kim E."/>
        </authorList>
    </citation>
    <scope>NUCLEOTIDE SEQUENCE [LARGE SCALE GENOMIC DNA]</scope>
    <source>
        <strain evidence="1 2">PLY_AMNH</strain>
    </source>
</reference>
<organism evidence="1 2">
    <name type="scientific">Cymbomonas tetramitiformis</name>
    <dbReference type="NCBI Taxonomy" id="36881"/>
    <lineage>
        <taxon>Eukaryota</taxon>
        <taxon>Viridiplantae</taxon>
        <taxon>Chlorophyta</taxon>
        <taxon>Pyramimonadophyceae</taxon>
        <taxon>Pyramimonadales</taxon>
        <taxon>Pyramimonadaceae</taxon>
        <taxon>Cymbomonas</taxon>
    </lineage>
</organism>
<dbReference type="Proteomes" id="UP001190700">
    <property type="component" value="Unassembled WGS sequence"/>
</dbReference>